<dbReference type="Proteomes" id="UP000308199">
    <property type="component" value="Unassembled WGS sequence"/>
</dbReference>
<feature type="transmembrane region" description="Helical" evidence="6">
    <location>
        <begin position="84"/>
        <end position="104"/>
    </location>
</feature>
<comment type="caution">
    <text evidence="8">The sequence shown here is derived from an EMBL/GenBank/DDBJ whole genome shotgun (WGS) entry which is preliminary data.</text>
</comment>
<protein>
    <recommendedName>
        <fullName evidence="7">Sugar phosphate transporter domain-containing protein</fullName>
    </recommendedName>
</protein>
<keyword evidence="3 6" id="KW-1133">Transmembrane helix</keyword>
<dbReference type="InterPro" id="IPR037185">
    <property type="entry name" value="EmrE-like"/>
</dbReference>
<feature type="compositionally biased region" description="Low complexity" evidence="5">
    <location>
        <begin position="262"/>
        <end position="272"/>
    </location>
</feature>
<feature type="transmembrane region" description="Helical" evidence="6">
    <location>
        <begin position="185"/>
        <end position="205"/>
    </location>
</feature>
<feature type="transmembrane region" description="Helical" evidence="6">
    <location>
        <begin position="240"/>
        <end position="259"/>
    </location>
</feature>
<dbReference type="Pfam" id="PF03151">
    <property type="entry name" value="TPT"/>
    <property type="match status" value="2"/>
</dbReference>
<reference evidence="8 9" key="1">
    <citation type="submission" date="2019-02" db="EMBL/GenBank/DDBJ databases">
        <title>Genome sequencing of the rare red list fungi Phellinidium pouzarii.</title>
        <authorList>
            <person name="Buettner E."/>
            <person name="Kellner H."/>
        </authorList>
    </citation>
    <scope>NUCLEOTIDE SEQUENCE [LARGE SCALE GENOMIC DNA]</scope>
    <source>
        <strain evidence="8 9">DSM 108285</strain>
    </source>
</reference>
<accession>A0A4S4LE27</accession>
<keyword evidence="2 6" id="KW-0812">Transmembrane</keyword>
<dbReference type="GO" id="GO:0016020">
    <property type="term" value="C:membrane"/>
    <property type="evidence" value="ECO:0007669"/>
    <property type="project" value="UniProtKB-SubCell"/>
</dbReference>
<feature type="transmembrane region" description="Helical" evidence="6">
    <location>
        <begin position="366"/>
        <end position="387"/>
    </location>
</feature>
<keyword evidence="4 6" id="KW-0472">Membrane</keyword>
<feature type="domain" description="Sugar phosphate transporter" evidence="7">
    <location>
        <begin position="297"/>
        <end position="409"/>
    </location>
</feature>
<gene>
    <name evidence="8" type="ORF">EW145_g1552</name>
</gene>
<dbReference type="PANTHER" id="PTHR11132">
    <property type="entry name" value="SOLUTE CARRIER FAMILY 35"/>
    <property type="match status" value="1"/>
</dbReference>
<evidence type="ECO:0000313" key="9">
    <source>
        <dbReference type="Proteomes" id="UP000308199"/>
    </source>
</evidence>
<dbReference type="InterPro" id="IPR004853">
    <property type="entry name" value="Sugar_P_trans_dom"/>
</dbReference>
<feature type="domain" description="Sugar phosphate transporter" evidence="7">
    <location>
        <begin position="99"/>
        <end position="257"/>
    </location>
</feature>
<evidence type="ECO:0000256" key="2">
    <source>
        <dbReference type="ARBA" id="ARBA00022692"/>
    </source>
</evidence>
<keyword evidence="9" id="KW-1185">Reference proteome</keyword>
<dbReference type="EMBL" id="SGPK01000044">
    <property type="protein sequence ID" value="THH10116.1"/>
    <property type="molecule type" value="Genomic_DNA"/>
</dbReference>
<feature type="transmembrane region" description="Helical" evidence="6">
    <location>
        <begin position="124"/>
        <end position="142"/>
    </location>
</feature>
<name>A0A4S4LE27_9AGAM</name>
<comment type="subcellular location">
    <subcellularLocation>
        <location evidence="1">Membrane</location>
        <topology evidence="1">Multi-pass membrane protein</topology>
    </subcellularLocation>
</comment>
<evidence type="ECO:0000256" key="5">
    <source>
        <dbReference type="SAM" id="MobiDB-lite"/>
    </source>
</evidence>
<feature type="transmembrane region" description="Helical" evidence="6">
    <location>
        <begin position="214"/>
        <end position="234"/>
    </location>
</feature>
<proteinExistence type="predicted"/>
<feature type="region of interest" description="Disordered" evidence="5">
    <location>
        <begin position="262"/>
        <end position="289"/>
    </location>
</feature>
<feature type="transmembrane region" description="Helical" evidence="6">
    <location>
        <begin position="301"/>
        <end position="319"/>
    </location>
</feature>
<dbReference type="InterPro" id="IPR050186">
    <property type="entry name" value="TPT_transporter"/>
</dbReference>
<dbReference type="OrthoDB" id="10261634at2759"/>
<evidence type="ECO:0000256" key="3">
    <source>
        <dbReference type="ARBA" id="ARBA00022989"/>
    </source>
</evidence>
<evidence type="ECO:0000256" key="6">
    <source>
        <dbReference type="SAM" id="Phobius"/>
    </source>
</evidence>
<organism evidence="8 9">
    <name type="scientific">Phellinidium pouzarii</name>
    <dbReference type="NCBI Taxonomy" id="167371"/>
    <lineage>
        <taxon>Eukaryota</taxon>
        <taxon>Fungi</taxon>
        <taxon>Dikarya</taxon>
        <taxon>Basidiomycota</taxon>
        <taxon>Agaricomycotina</taxon>
        <taxon>Agaricomycetes</taxon>
        <taxon>Hymenochaetales</taxon>
        <taxon>Hymenochaetaceae</taxon>
        <taxon>Phellinidium</taxon>
    </lineage>
</organism>
<dbReference type="SUPFAM" id="SSF103481">
    <property type="entry name" value="Multidrug resistance efflux transporter EmrE"/>
    <property type="match status" value="1"/>
</dbReference>
<sequence length="425" mass="46266">MPSTAVSSVSPIHNLLFECNSDPMRQGAFRDVVTSWSKTTLPFTATPLPDTDSAHDVRDDVPLMDISYGKQVSEPFWRARHLRLPSSVTIASGSQFSWLALYFLSNLSLTLYNKFVLVRFPFPYTLTALHALFGSIGGYILMERGVFEPRQLSLSENAVLGAFSVLYTVNIAVSNLSLGLVTVPFHQVVRAATPIFVMFVSFTFLKTRYSTMKILSLLPVIAGVGFATFGDYYFTTWGLLLTLLGTFLAALKTVFTNVLQSPQSSSSSSAVSLNTHHRAPSSGAPLPPRQRARLQLHPLDLLSRMSPLAFIQCVAAAAASGELERVRAASARDMGWGRALALFANGLLAFALNVVSFTANKKVGALSITVAANVKQVLTVLIAVFLFDLTITPINAVGILLTLIGGAWYASVEYREKQRRNTSNS</sequence>
<feature type="transmembrane region" description="Helical" evidence="6">
    <location>
        <begin position="154"/>
        <end position="173"/>
    </location>
</feature>
<feature type="transmembrane region" description="Helical" evidence="6">
    <location>
        <begin position="393"/>
        <end position="412"/>
    </location>
</feature>
<evidence type="ECO:0000256" key="1">
    <source>
        <dbReference type="ARBA" id="ARBA00004141"/>
    </source>
</evidence>
<feature type="transmembrane region" description="Helical" evidence="6">
    <location>
        <begin position="339"/>
        <end position="359"/>
    </location>
</feature>
<dbReference type="AlphaFoldDB" id="A0A4S4LE27"/>
<evidence type="ECO:0000256" key="4">
    <source>
        <dbReference type="ARBA" id="ARBA00023136"/>
    </source>
</evidence>
<evidence type="ECO:0000313" key="8">
    <source>
        <dbReference type="EMBL" id="THH10116.1"/>
    </source>
</evidence>
<evidence type="ECO:0000259" key="7">
    <source>
        <dbReference type="Pfam" id="PF03151"/>
    </source>
</evidence>